<comment type="caution">
    <text evidence="1">The sequence shown here is derived from an EMBL/GenBank/DDBJ whole genome shotgun (WGS) entry which is preliminary data.</text>
</comment>
<accession>A0ACC0W6N1</accession>
<evidence type="ECO:0000313" key="2">
    <source>
        <dbReference type="Proteomes" id="UP001163321"/>
    </source>
</evidence>
<proteinExistence type="predicted"/>
<sequence length="182" mass="20134">MMTPQPIFDFIRSLRPTVRSQDALIGFKRKHSQYEKKFEERCAVTNEIECVGQRQIVGGDTCPIPPGPFHSEKPSGYVDVNRIVEMTKHDARTDDVLAYQLIVEGATNDTASFPPYAEGDQGAGSCIASAYPSRQEPRVKKTSSITKSKLSVTPSESATADTKCEIAPLLPMLRRTWHCCVA</sequence>
<organism evidence="1 2">
    <name type="scientific">Peronosclerospora sorghi</name>
    <dbReference type="NCBI Taxonomy" id="230839"/>
    <lineage>
        <taxon>Eukaryota</taxon>
        <taxon>Sar</taxon>
        <taxon>Stramenopiles</taxon>
        <taxon>Oomycota</taxon>
        <taxon>Peronosporomycetes</taxon>
        <taxon>Peronosporales</taxon>
        <taxon>Peronosporaceae</taxon>
        <taxon>Peronosclerospora</taxon>
    </lineage>
</organism>
<evidence type="ECO:0000313" key="1">
    <source>
        <dbReference type="EMBL" id="KAI9914222.1"/>
    </source>
</evidence>
<protein>
    <submittedName>
        <fullName evidence="1">Uncharacterized protein</fullName>
    </submittedName>
</protein>
<keyword evidence="2" id="KW-1185">Reference proteome</keyword>
<dbReference type="Proteomes" id="UP001163321">
    <property type="component" value="Chromosome 4"/>
</dbReference>
<name>A0ACC0W6N1_9STRA</name>
<gene>
    <name evidence="1" type="ORF">PsorP6_005851</name>
</gene>
<reference evidence="1 2" key="1">
    <citation type="journal article" date="2022" name="bioRxiv">
        <title>The genome of the oomycete Peronosclerospora sorghi, a cosmopolitan pathogen of maize and sorghum, is inflated with dispersed pseudogenes.</title>
        <authorList>
            <person name="Fletcher K."/>
            <person name="Martin F."/>
            <person name="Isakeit T."/>
            <person name="Cavanaugh K."/>
            <person name="Magill C."/>
            <person name="Michelmore R."/>
        </authorList>
    </citation>
    <scope>NUCLEOTIDE SEQUENCE [LARGE SCALE GENOMIC DNA]</scope>
    <source>
        <strain evidence="1">P6</strain>
    </source>
</reference>
<dbReference type="EMBL" id="CM047583">
    <property type="protein sequence ID" value="KAI9914222.1"/>
    <property type="molecule type" value="Genomic_DNA"/>
</dbReference>